<protein>
    <submittedName>
        <fullName evidence="2">Uncharacterized protein</fullName>
    </submittedName>
</protein>
<keyword evidence="1" id="KW-1185">Reference proteome</keyword>
<name>A0AAF3ELI7_9BILA</name>
<dbReference type="Proteomes" id="UP000887575">
    <property type="component" value="Unassembled WGS sequence"/>
</dbReference>
<proteinExistence type="predicted"/>
<evidence type="ECO:0000313" key="2">
    <source>
        <dbReference type="WBParaSite" id="MBELARI_LOCUS14911"/>
    </source>
</evidence>
<organism evidence="1 2">
    <name type="scientific">Mesorhabditis belari</name>
    <dbReference type="NCBI Taxonomy" id="2138241"/>
    <lineage>
        <taxon>Eukaryota</taxon>
        <taxon>Metazoa</taxon>
        <taxon>Ecdysozoa</taxon>
        <taxon>Nematoda</taxon>
        <taxon>Chromadorea</taxon>
        <taxon>Rhabditida</taxon>
        <taxon>Rhabditina</taxon>
        <taxon>Rhabditomorpha</taxon>
        <taxon>Rhabditoidea</taxon>
        <taxon>Rhabditidae</taxon>
        <taxon>Mesorhabditinae</taxon>
        <taxon>Mesorhabditis</taxon>
    </lineage>
</organism>
<sequence>MSTLDVPGKSLGRKLSGILSRRNSYAPPPLTVCELPAHAAMNPTRPTDTLSLRCRCGYVKHDVMCLGDVVDKEAKLFHFCGGLFIVKKKGRVECAKCRKTSTKLTFTCAFCGLVQDIDLLAVDQSCNWASMDSVQSSVIAYNDPRKQLSSRLSSVNMWRHKIDSVAERDDITEKSSTSDEDEINIIFRNK</sequence>
<evidence type="ECO:0000313" key="1">
    <source>
        <dbReference type="Proteomes" id="UP000887575"/>
    </source>
</evidence>
<accession>A0AAF3ELI7</accession>
<dbReference type="AlphaFoldDB" id="A0AAF3ELI7"/>
<dbReference type="WBParaSite" id="MBELARI_LOCUS14911">
    <property type="protein sequence ID" value="MBELARI_LOCUS14911"/>
    <property type="gene ID" value="MBELARI_LOCUS14911"/>
</dbReference>
<reference evidence="2" key="1">
    <citation type="submission" date="2024-02" db="UniProtKB">
        <authorList>
            <consortium name="WormBaseParasite"/>
        </authorList>
    </citation>
    <scope>IDENTIFICATION</scope>
</reference>